<dbReference type="Proteomes" id="UP000001449">
    <property type="component" value="Chromosome 15"/>
</dbReference>
<evidence type="ECO:0000313" key="3">
    <source>
        <dbReference type="Proteomes" id="UP000001449"/>
    </source>
</evidence>
<dbReference type="AlphaFoldDB" id="B8CD51"/>
<dbReference type="PaxDb" id="35128-Thaps10080"/>
<dbReference type="KEGG" id="tps:THAPSDRAFT_10080"/>
<name>B8CD51_THAPS</name>
<dbReference type="EMBL" id="CM000650">
    <property type="protein sequence ID" value="EED88548.1"/>
    <property type="molecule type" value="Genomic_DNA"/>
</dbReference>
<accession>B8CD51</accession>
<proteinExistence type="predicted"/>
<feature type="region of interest" description="Disordered" evidence="1">
    <location>
        <begin position="113"/>
        <end position="140"/>
    </location>
</feature>
<dbReference type="RefSeq" id="XP_002294193.1">
    <property type="nucleotide sequence ID" value="XM_002294157.1"/>
</dbReference>
<keyword evidence="3" id="KW-1185">Reference proteome</keyword>
<dbReference type="HOGENOM" id="CLU_757583_0_0_1"/>
<reference evidence="2 3" key="1">
    <citation type="journal article" date="2004" name="Science">
        <title>The genome of the diatom Thalassiosira pseudonana: ecology, evolution, and metabolism.</title>
        <authorList>
            <person name="Armbrust E.V."/>
            <person name="Berges J.A."/>
            <person name="Bowler C."/>
            <person name="Green B.R."/>
            <person name="Martinez D."/>
            <person name="Putnam N.H."/>
            <person name="Zhou S."/>
            <person name="Allen A.E."/>
            <person name="Apt K.E."/>
            <person name="Bechner M."/>
            <person name="Brzezinski M.A."/>
            <person name="Chaal B.K."/>
            <person name="Chiovitti A."/>
            <person name="Davis A.K."/>
            <person name="Demarest M.S."/>
            <person name="Detter J.C."/>
            <person name="Glavina T."/>
            <person name="Goodstein D."/>
            <person name="Hadi M.Z."/>
            <person name="Hellsten U."/>
            <person name="Hildebrand M."/>
            <person name="Jenkins B.D."/>
            <person name="Jurka J."/>
            <person name="Kapitonov V.V."/>
            <person name="Kroger N."/>
            <person name="Lau W.W."/>
            <person name="Lane T.W."/>
            <person name="Larimer F.W."/>
            <person name="Lippmeier J.C."/>
            <person name="Lucas S."/>
            <person name="Medina M."/>
            <person name="Montsant A."/>
            <person name="Obornik M."/>
            <person name="Parker M.S."/>
            <person name="Palenik B."/>
            <person name="Pazour G.J."/>
            <person name="Richardson P.M."/>
            <person name="Rynearson T.A."/>
            <person name="Saito M.A."/>
            <person name="Schwartz D.C."/>
            <person name="Thamatrakoln K."/>
            <person name="Valentin K."/>
            <person name="Vardi A."/>
            <person name="Wilkerson F.P."/>
            <person name="Rokhsar D.S."/>
        </authorList>
    </citation>
    <scope>NUCLEOTIDE SEQUENCE [LARGE SCALE GENOMIC DNA]</scope>
    <source>
        <strain evidence="2 3">CCMP1335</strain>
    </source>
</reference>
<evidence type="ECO:0000256" key="1">
    <source>
        <dbReference type="SAM" id="MobiDB-lite"/>
    </source>
</evidence>
<evidence type="ECO:0000313" key="2">
    <source>
        <dbReference type="EMBL" id="EED88548.1"/>
    </source>
</evidence>
<gene>
    <name evidence="2" type="ORF">THAPSDRAFT_10080</name>
</gene>
<dbReference type="eggNOG" id="ENOG502T77I">
    <property type="taxonomic scope" value="Eukaryota"/>
</dbReference>
<protein>
    <submittedName>
        <fullName evidence="2">Uncharacterized protein</fullName>
    </submittedName>
</protein>
<sequence>MTNPSSSSSSSSIVLSLAHLLQQHSLSYSDEKNALISTTASLVVQSMHQSSAEGGEVHMVLTGSPRPTFAETNAWLLEEQKLLSPVKKGGVSGGGSDDVEMTDAVDDEGDDTLLQDYTQDSSNKLSSTTNSNMNDLGGSPTKMGGSVLFHYKERKYSEGDTSGGKSGTAATTASAVWGYRAQLLQGTIDRPLWSQNRWTDGECLFSELVERCGLESFENVGGAGGSGSGALCVADAAAGGGSGEGVGVGLRKTTNLSAHLITVPAQSPQTSNSIVGMENDTAEEIARGILRFLKRKKSPVVSKFYILLPPLSMVPTRGEEGREEGRRAAIATQLKEACAKLEQYNDMIGMPKLMAGAEMEFVDVNV</sequence>
<reference evidence="2 3" key="2">
    <citation type="journal article" date="2008" name="Nature">
        <title>The Phaeodactylum genome reveals the evolutionary history of diatom genomes.</title>
        <authorList>
            <person name="Bowler C."/>
            <person name="Allen A.E."/>
            <person name="Badger J.H."/>
            <person name="Grimwood J."/>
            <person name="Jabbari K."/>
            <person name="Kuo A."/>
            <person name="Maheswari U."/>
            <person name="Martens C."/>
            <person name="Maumus F."/>
            <person name="Otillar R.P."/>
            <person name="Rayko E."/>
            <person name="Salamov A."/>
            <person name="Vandepoele K."/>
            <person name="Beszteri B."/>
            <person name="Gruber A."/>
            <person name="Heijde M."/>
            <person name="Katinka M."/>
            <person name="Mock T."/>
            <person name="Valentin K."/>
            <person name="Verret F."/>
            <person name="Berges J.A."/>
            <person name="Brownlee C."/>
            <person name="Cadoret J.P."/>
            <person name="Chiovitti A."/>
            <person name="Choi C.J."/>
            <person name="Coesel S."/>
            <person name="De Martino A."/>
            <person name="Detter J.C."/>
            <person name="Durkin C."/>
            <person name="Falciatore A."/>
            <person name="Fournet J."/>
            <person name="Haruta M."/>
            <person name="Huysman M.J."/>
            <person name="Jenkins B.D."/>
            <person name="Jiroutova K."/>
            <person name="Jorgensen R.E."/>
            <person name="Joubert Y."/>
            <person name="Kaplan A."/>
            <person name="Kroger N."/>
            <person name="Kroth P.G."/>
            <person name="La Roche J."/>
            <person name="Lindquist E."/>
            <person name="Lommer M."/>
            <person name="Martin-Jezequel V."/>
            <person name="Lopez P.J."/>
            <person name="Lucas S."/>
            <person name="Mangogna M."/>
            <person name="McGinnis K."/>
            <person name="Medlin L.K."/>
            <person name="Montsant A."/>
            <person name="Oudot-Le Secq M.P."/>
            <person name="Napoli C."/>
            <person name="Obornik M."/>
            <person name="Parker M.S."/>
            <person name="Petit J.L."/>
            <person name="Porcel B.M."/>
            <person name="Poulsen N."/>
            <person name="Robison M."/>
            <person name="Rychlewski L."/>
            <person name="Rynearson T.A."/>
            <person name="Schmutz J."/>
            <person name="Shapiro H."/>
            <person name="Siaut M."/>
            <person name="Stanley M."/>
            <person name="Sussman M.R."/>
            <person name="Taylor A.R."/>
            <person name="Vardi A."/>
            <person name="von Dassow P."/>
            <person name="Vyverman W."/>
            <person name="Willis A."/>
            <person name="Wyrwicz L.S."/>
            <person name="Rokhsar D.S."/>
            <person name="Weissenbach J."/>
            <person name="Armbrust E.V."/>
            <person name="Green B.R."/>
            <person name="Van de Peer Y."/>
            <person name="Grigoriev I.V."/>
        </authorList>
    </citation>
    <scope>NUCLEOTIDE SEQUENCE [LARGE SCALE GENOMIC DNA]</scope>
    <source>
        <strain evidence="2 3">CCMP1335</strain>
    </source>
</reference>
<dbReference type="OMA" id="PCLAMAV"/>
<dbReference type="InParanoid" id="B8CD51"/>
<dbReference type="GeneID" id="7444300"/>
<organism evidence="2 3">
    <name type="scientific">Thalassiosira pseudonana</name>
    <name type="common">Marine diatom</name>
    <name type="synonym">Cyclotella nana</name>
    <dbReference type="NCBI Taxonomy" id="35128"/>
    <lineage>
        <taxon>Eukaryota</taxon>
        <taxon>Sar</taxon>
        <taxon>Stramenopiles</taxon>
        <taxon>Ochrophyta</taxon>
        <taxon>Bacillariophyta</taxon>
        <taxon>Coscinodiscophyceae</taxon>
        <taxon>Thalassiosirophycidae</taxon>
        <taxon>Thalassiosirales</taxon>
        <taxon>Thalassiosiraceae</taxon>
        <taxon>Thalassiosira</taxon>
    </lineage>
</organism>
<feature type="compositionally biased region" description="Low complexity" evidence="1">
    <location>
        <begin position="121"/>
        <end position="134"/>
    </location>
</feature>